<feature type="site" description="Deprotonates C-terminal active site Cys" evidence="5">
    <location>
        <position position="26"/>
    </location>
</feature>
<proteinExistence type="inferred from homology"/>
<reference evidence="8" key="2">
    <citation type="submission" date="2025-08" db="UniProtKB">
        <authorList>
            <consortium name="Ensembl"/>
        </authorList>
    </citation>
    <scope>IDENTIFICATION</scope>
</reference>
<dbReference type="FunFam" id="3.40.30.10:FF:000245">
    <property type="entry name" value="Thioredoxin"/>
    <property type="match status" value="1"/>
</dbReference>
<dbReference type="GeneTree" id="ENSGT00940000163988"/>
<dbReference type="InterPro" id="IPR017937">
    <property type="entry name" value="Thioredoxin_CS"/>
</dbReference>
<keyword evidence="1" id="KW-0702">S-nitrosylation</keyword>
<organism evidence="8 9">
    <name type="scientific">Myripristis murdjan</name>
    <name type="common">pinecone soldierfish</name>
    <dbReference type="NCBI Taxonomy" id="586833"/>
    <lineage>
        <taxon>Eukaryota</taxon>
        <taxon>Metazoa</taxon>
        <taxon>Chordata</taxon>
        <taxon>Craniata</taxon>
        <taxon>Vertebrata</taxon>
        <taxon>Euteleostomi</taxon>
        <taxon>Actinopterygii</taxon>
        <taxon>Neopterygii</taxon>
        <taxon>Teleostei</taxon>
        <taxon>Neoteleostei</taxon>
        <taxon>Acanthomorphata</taxon>
        <taxon>Holocentriformes</taxon>
        <taxon>Holocentridae</taxon>
        <taxon>Myripristis</taxon>
    </lineage>
</organism>
<keyword evidence="9" id="KW-1185">Reference proteome</keyword>
<dbReference type="SUPFAM" id="SSF52833">
    <property type="entry name" value="Thioredoxin-like"/>
    <property type="match status" value="1"/>
</dbReference>
<dbReference type="PROSITE" id="PS00194">
    <property type="entry name" value="THIOREDOXIN_1"/>
    <property type="match status" value="1"/>
</dbReference>
<feature type="active site" description="Nucleophile" evidence="5">
    <location>
        <position position="35"/>
    </location>
</feature>
<feature type="site" description="Contributes to redox potential value" evidence="5">
    <location>
        <position position="33"/>
    </location>
</feature>
<evidence type="ECO:0000256" key="2">
    <source>
        <dbReference type="ARBA" id="ARBA00023157"/>
    </source>
</evidence>
<feature type="disulfide bond" description="Redox-active" evidence="6">
    <location>
        <begin position="32"/>
        <end position="35"/>
    </location>
</feature>
<evidence type="ECO:0000256" key="1">
    <source>
        <dbReference type="ARBA" id="ARBA00022799"/>
    </source>
</evidence>
<dbReference type="InterPro" id="IPR013766">
    <property type="entry name" value="Thioredoxin_domain"/>
</dbReference>
<evidence type="ECO:0000313" key="9">
    <source>
        <dbReference type="Proteomes" id="UP000472263"/>
    </source>
</evidence>
<dbReference type="PANTHER" id="PTHR46115">
    <property type="entry name" value="THIOREDOXIN-LIKE PROTEIN 1"/>
    <property type="match status" value="1"/>
</dbReference>
<dbReference type="InterPro" id="IPR005746">
    <property type="entry name" value="Thioredoxin"/>
</dbReference>
<feature type="active site" description="Nucleophile" evidence="5">
    <location>
        <position position="32"/>
    </location>
</feature>
<evidence type="ECO:0000313" key="8">
    <source>
        <dbReference type="Ensembl" id="ENSMMDP00005033381.1"/>
    </source>
</evidence>
<dbReference type="InParanoid" id="A0A667ZKL1"/>
<dbReference type="Ensembl" id="ENSMMDT00005034122.1">
    <property type="protein sequence ID" value="ENSMMDP00005033381.1"/>
    <property type="gene ID" value="ENSMMDG00005015716.1"/>
</dbReference>
<sequence length="108" mass="12044">MVVEIEDLESFLATVKDAGDKLVVVDFTATWCGPCKQIAPLYKELSEKPENKNVIFLKVDVDEAQDVATHCNIKCMPTFHFYKNGVKVGEFSGANFTTLVEKVDALRT</sequence>
<gene>
    <name evidence="8" type="primary">txnb</name>
</gene>
<accession>A0A667ZKL1</accession>
<dbReference type="PROSITE" id="PS51352">
    <property type="entry name" value="THIOREDOXIN_2"/>
    <property type="match status" value="1"/>
</dbReference>
<dbReference type="InterPro" id="IPR036249">
    <property type="entry name" value="Thioredoxin-like_sf"/>
</dbReference>
<feature type="domain" description="Thioredoxin" evidence="7">
    <location>
        <begin position="1"/>
        <end position="108"/>
    </location>
</feature>
<protein>
    <recommendedName>
        <fullName evidence="4">Thioredoxin</fullName>
    </recommendedName>
</protein>
<reference evidence="8" key="1">
    <citation type="submission" date="2019-06" db="EMBL/GenBank/DDBJ databases">
        <authorList>
            <consortium name="Wellcome Sanger Institute Data Sharing"/>
        </authorList>
    </citation>
    <scope>NUCLEOTIDE SEQUENCE [LARGE SCALE GENOMIC DNA]</scope>
</reference>
<dbReference type="PIRSF" id="PIRSF000077">
    <property type="entry name" value="Thioredoxin"/>
    <property type="match status" value="1"/>
</dbReference>
<dbReference type="OrthoDB" id="2121326at2759"/>
<dbReference type="Pfam" id="PF00085">
    <property type="entry name" value="Thioredoxin"/>
    <property type="match status" value="1"/>
</dbReference>
<evidence type="ECO:0000259" key="7">
    <source>
        <dbReference type="PROSITE" id="PS51352"/>
    </source>
</evidence>
<keyword evidence="2 6" id="KW-1015">Disulfide bond</keyword>
<evidence type="ECO:0000256" key="4">
    <source>
        <dbReference type="PIRNR" id="PIRNR000077"/>
    </source>
</evidence>
<name>A0A667ZKL1_9TELE</name>
<dbReference type="GO" id="GO:0015035">
    <property type="term" value="F:protein-disulfide reductase activity"/>
    <property type="evidence" value="ECO:0007669"/>
    <property type="project" value="InterPro"/>
</dbReference>
<evidence type="ECO:0000256" key="6">
    <source>
        <dbReference type="PIRSR" id="PIRSR000077-4"/>
    </source>
</evidence>
<evidence type="ECO:0000256" key="5">
    <source>
        <dbReference type="PIRSR" id="PIRSR000077-1"/>
    </source>
</evidence>
<feature type="site" description="Contributes to redox potential value" evidence="5">
    <location>
        <position position="34"/>
    </location>
</feature>
<reference evidence="8" key="3">
    <citation type="submission" date="2025-09" db="UniProtKB">
        <authorList>
            <consortium name="Ensembl"/>
        </authorList>
    </citation>
    <scope>IDENTIFICATION</scope>
</reference>
<dbReference type="AlphaFoldDB" id="A0A667ZKL1"/>
<dbReference type="Proteomes" id="UP000472263">
    <property type="component" value="Chromosome 18"/>
</dbReference>
<dbReference type="CDD" id="cd02947">
    <property type="entry name" value="TRX_family"/>
    <property type="match status" value="1"/>
</dbReference>
<dbReference type="FunCoup" id="A0A667ZKL1">
    <property type="interactions" value="1620"/>
</dbReference>
<comment type="similarity">
    <text evidence="4">Belongs to the thioredoxin family.</text>
</comment>
<dbReference type="Gene3D" id="3.40.30.10">
    <property type="entry name" value="Glutaredoxin"/>
    <property type="match status" value="1"/>
</dbReference>
<dbReference type="PRINTS" id="PR00421">
    <property type="entry name" value="THIOREDOXIN"/>
</dbReference>
<evidence type="ECO:0000256" key="3">
    <source>
        <dbReference type="ARBA" id="ARBA00023284"/>
    </source>
</evidence>
<keyword evidence="3 6" id="KW-0676">Redox-active center</keyword>